<dbReference type="GO" id="GO:0005509">
    <property type="term" value="F:calcium ion binding"/>
    <property type="evidence" value="ECO:0007669"/>
    <property type="project" value="InterPro"/>
</dbReference>
<evidence type="ECO:0000313" key="7">
    <source>
        <dbReference type="Proteomes" id="UP001151287"/>
    </source>
</evidence>
<evidence type="ECO:0000256" key="4">
    <source>
        <dbReference type="SAM" id="Phobius"/>
    </source>
</evidence>
<evidence type="ECO:0000259" key="5">
    <source>
        <dbReference type="PROSITE" id="PS50222"/>
    </source>
</evidence>
<gene>
    <name evidence="6" type="ORF">LUZ63_001158</name>
</gene>
<protein>
    <recommendedName>
        <fullName evidence="5">EF-hand domain-containing protein</fullName>
    </recommendedName>
</protein>
<name>A0A9Q0CWA1_9POAL</name>
<sequence>MEKASTSTVYHSDFSSTDAIVFFLYNVLILWVTSLHKLSFGILCLPHVCKSRAPVETTTTSITTNTNSKRSELELSREDLEMVMQKMGISEEMKREQMKGKIEFEEVSDIFQEKEPSLEEAKEAFSVFDSNSDGFIDASELQRVLSELGFKAEVGLDECQGMIEVYDENKDGRIDFNEFLKFLERSFC</sequence>
<proteinExistence type="predicted"/>
<dbReference type="Gene3D" id="1.10.238.10">
    <property type="entry name" value="EF-hand"/>
    <property type="match status" value="1"/>
</dbReference>
<accession>A0A9Q0CWA1</accession>
<keyword evidence="4" id="KW-0812">Transmembrane</keyword>
<evidence type="ECO:0000313" key="6">
    <source>
        <dbReference type="EMBL" id="KAJ1701379.1"/>
    </source>
</evidence>
<keyword evidence="4" id="KW-0472">Membrane</keyword>
<dbReference type="PROSITE" id="PS00018">
    <property type="entry name" value="EF_HAND_1"/>
    <property type="match status" value="2"/>
</dbReference>
<keyword evidence="2" id="KW-0677">Repeat</keyword>
<dbReference type="Pfam" id="PF13499">
    <property type="entry name" value="EF-hand_7"/>
    <property type="match status" value="1"/>
</dbReference>
<dbReference type="CDD" id="cd00051">
    <property type="entry name" value="EFh"/>
    <property type="match status" value="1"/>
</dbReference>
<dbReference type="SUPFAM" id="SSF47473">
    <property type="entry name" value="EF-hand"/>
    <property type="match status" value="1"/>
</dbReference>
<dbReference type="EMBL" id="JAMQYH010000001">
    <property type="protein sequence ID" value="KAJ1701379.1"/>
    <property type="molecule type" value="Genomic_DNA"/>
</dbReference>
<keyword evidence="4" id="KW-1133">Transmembrane helix</keyword>
<dbReference type="InterPro" id="IPR018247">
    <property type="entry name" value="EF_Hand_1_Ca_BS"/>
</dbReference>
<feature type="domain" description="EF-hand" evidence="5">
    <location>
        <begin position="154"/>
        <end position="188"/>
    </location>
</feature>
<dbReference type="Proteomes" id="UP001151287">
    <property type="component" value="Unassembled WGS sequence"/>
</dbReference>
<dbReference type="PROSITE" id="PS50222">
    <property type="entry name" value="EF_HAND_2"/>
    <property type="match status" value="2"/>
</dbReference>
<reference evidence="6" key="1">
    <citation type="journal article" date="2022" name="Cell">
        <title>Repeat-based holocentromeres influence genome architecture and karyotype evolution.</title>
        <authorList>
            <person name="Hofstatter P.G."/>
            <person name="Thangavel G."/>
            <person name="Lux T."/>
            <person name="Neumann P."/>
            <person name="Vondrak T."/>
            <person name="Novak P."/>
            <person name="Zhang M."/>
            <person name="Costa L."/>
            <person name="Castellani M."/>
            <person name="Scott A."/>
            <person name="Toegelov H."/>
            <person name="Fuchs J."/>
            <person name="Mata-Sucre Y."/>
            <person name="Dias Y."/>
            <person name="Vanzela A.L.L."/>
            <person name="Huettel B."/>
            <person name="Almeida C.C.S."/>
            <person name="Simkova H."/>
            <person name="Souza G."/>
            <person name="Pedrosa-Harand A."/>
            <person name="Macas J."/>
            <person name="Mayer K.F.X."/>
            <person name="Houben A."/>
            <person name="Marques A."/>
        </authorList>
    </citation>
    <scope>NUCLEOTIDE SEQUENCE</scope>
    <source>
        <strain evidence="6">RhyBre1mFocal</strain>
    </source>
</reference>
<dbReference type="OrthoDB" id="26525at2759"/>
<dbReference type="InterPro" id="IPR039647">
    <property type="entry name" value="EF_hand_pair_protein_CML-like"/>
</dbReference>
<comment type="caution">
    <text evidence="6">The sequence shown here is derived from an EMBL/GenBank/DDBJ whole genome shotgun (WGS) entry which is preliminary data.</text>
</comment>
<dbReference type="AlphaFoldDB" id="A0A9Q0CWA1"/>
<keyword evidence="3" id="KW-0106">Calcium</keyword>
<evidence type="ECO:0000256" key="2">
    <source>
        <dbReference type="ARBA" id="ARBA00022737"/>
    </source>
</evidence>
<evidence type="ECO:0000256" key="3">
    <source>
        <dbReference type="ARBA" id="ARBA00022837"/>
    </source>
</evidence>
<dbReference type="PANTHER" id="PTHR10891">
    <property type="entry name" value="EF-HAND CALCIUM-BINDING DOMAIN CONTAINING PROTEIN"/>
    <property type="match status" value="1"/>
</dbReference>
<feature type="domain" description="EF-hand" evidence="5">
    <location>
        <begin position="116"/>
        <end position="151"/>
    </location>
</feature>
<keyword evidence="1" id="KW-0479">Metal-binding</keyword>
<dbReference type="SMART" id="SM00054">
    <property type="entry name" value="EFh"/>
    <property type="match status" value="2"/>
</dbReference>
<keyword evidence="7" id="KW-1185">Reference proteome</keyword>
<feature type="transmembrane region" description="Helical" evidence="4">
    <location>
        <begin position="20"/>
        <end position="45"/>
    </location>
</feature>
<dbReference type="InterPro" id="IPR002048">
    <property type="entry name" value="EF_hand_dom"/>
</dbReference>
<dbReference type="InterPro" id="IPR011992">
    <property type="entry name" value="EF-hand-dom_pair"/>
</dbReference>
<dbReference type="FunFam" id="1.10.238.10:FF:000003">
    <property type="entry name" value="Calmodulin A"/>
    <property type="match status" value="1"/>
</dbReference>
<evidence type="ECO:0000256" key="1">
    <source>
        <dbReference type="ARBA" id="ARBA00022723"/>
    </source>
</evidence>
<organism evidence="6 7">
    <name type="scientific">Rhynchospora breviuscula</name>
    <dbReference type="NCBI Taxonomy" id="2022672"/>
    <lineage>
        <taxon>Eukaryota</taxon>
        <taxon>Viridiplantae</taxon>
        <taxon>Streptophyta</taxon>
        <taxon>Embryophyta</taxon>
        <taxon>Tracheophyta</taxon>
        <taxon>Spermatophyta</taxon>
        <taxon>Magnoliopsida</taxon>
        <taxon>Liliopsida</taxon>
        <taxon>Poales</taxon>
        <taxon>Cyperaceae</taxon>
        <taxon>Cyperoideae</taxon>
        <taxon>Rhynchosporeae</taxon>
        <taxon>Rhynchospora</taxon>
    </lineage>
</organism>